<comment type="caution">
    <text evidence="7">The sequence shown here is derived from an EMBL/GenBank/DDBJ whole genome shotgun (WGS) entry which is preliminary data.</text>
</comment>
<dbReference type="Proteomes" id="UP000051249">
    <property type="component" value="Unassembled WGS sequence"/>
</dbReference>
<dbReference type="InterPro" id="IPR000064">
    <property type="entry name" value="NLP_P60_dom"/>
</dbReference>
<dbReference type="GO" id="GO:0006508">
    <property type="term" value="P:proteolysis"/>
    <property type="evidence" value="ECO:0007669"/>
    <property type="project" value="UniProtKB-KW"/>
</dbReference>
<evidence type="ECO:0000256" key="4">
    <source>
        <dbReference type="ARBA" id="ARBA00022807"/>
    </source>
</evidence>
<name>A0A0R2N595_9LACO</name>
<organism evidence="7 8">
    <name type="scientific">Pediococcus argentinicus</name>
    <dbReference type="NCBI Taxonomy" id="480391"/>
    <lineage>
        <taxon>Bacteria</taxon>
        <taxon>Bacillati</taxon>
        <taxon>Bacillota</taxon>
        <taxon>Bacilli</taxon>
        <taxon>Lactobacillales</taxon>
        <taxon>Lactobacillaceae</taxon>
        <taxon>Pediococcus</taxon>
    </lineage>
</organism>
<evidence type="ECO:0000256" key="1">
    <source>
        <dbReference type="ARBA" id="ARBA00007074"/>
    </source>
</evidence>
<dbReference type="EMBL" id="JQCQ01000055">
    <property type="protein sequence ID" value="KRO20881.1"/>
    <property type="molecule type" value="Genomic_DNA"/>
</dbReference>
<dbReference type="PANTHER" id="PTHR47359:SF3">
    <property type="entry name" value="NLP_P60 DOMAIN-CONTAINING PROTEIN-RELATED"/>
    <property type="match status" value="1"/>
</dbReference>
<dbReference type="PROSITE" id="PS51935">
    <property type="entry name" value="NLPC_P60"/>
    <property type="match status" value="1"/>
</dbReference>
<feature type="compositionally biased region" description="Basic residues" evidence="5">
    <location>
        <begin position="126"/>
        <end position="136"/>
    </location>
</feature>
<feature type="compositionally biased region" description="Polar residues" evidence="5">
    <location>
        <begin position="113"/>
        <end position="123"/>
    </location>
</feature>
<dbReference type="InterPro" id="IPR038765">
    <property type="entry name" value="Papain-like_cys_pep_sf"/>
</dbReference>
<dbReference type="InterPro" id="IPR003646">
    <property type="entry name" value="SH3-like_bac-type"/>
</dbReference>
<dbReference type="RefSeq" id="WP_057800511.1">
    <property type="nucleotide sequence ID" value="NZ_BJZZ01000060.1"/>
</dbReference>
<dbReference type="InterPro" id="IPR051794">
    <property type="entry name" value="PG_Endopeptidase_C40"/>
</dbReference>
<dbReference type="GO" id="GO:0008234">
    <property type="term" value="F:cysteine-type peptidase activity"/>
    <property type="evidence" value="ECO:0007669"/>
    <property type="project" value="UniProtKB-KW"/>
</dbReference>
<dbReference type="Pfam" id="PF00877">
    <property type="entry name" value="NLPC_P60"/>
    <property type="match status" value="1"/>
</dbReference>
<dbReference type="Gene3D" id="3.90.1720.10">
    <property type="entry name" value="endopeptidase domain like (from Nostoc punctiforme)"/>
    <property type="match status" value="1"/>
</dbReference>
<dbReference type="Gene3D" id="2.30.30.40">
    <property type="entry name" value="SH3 Domains"/>
    <property type="match status" value="1"/>
</dbReference>
<comment type="similarity">
    <text evidence="1">Belongs to the peptidase C40 family.</text>
</comment>
<gene>
    <name evidence="7" type="ORF">IV88_GL001483</name>
</gene>
<reference evidence="7 8" key="1">
    <citation type="journal article" date="2015" name="Genome Announc.">
        <title>Expanding the biotechnology potential of lactobacilli through comparative genomics of 213 strains and associated genera.</title>
        <authorList>
            <person name="Sun Z."/>
            <person name="Harris H.M."/>
            <person name="McCann A."/>
            <person name="Guo C."/>
            <person name="Argimon S."/>
            <person name="Zhang W."/>
            <person name="Yang X."/>
            <person name="Jeffery I.B."/>
            <person name="Cooney J.C."/>
            <person name="Kagawa T.F."/>
            <person name="Liu W."/>
            <person name="Song Y."/>
            <person name="Salvetti E."/>
            <person name="Wrobel A."/>
            <person name="Rasinkangas P."/>
            <person name="Parkhill J."/>
            <person name="Rea M.C."/>
            <person name="O'Sullivan O."/>
            <person name="Ritari J."/>
            <person name="Douillard F.P."/>
            <person name="Paul Ross R."/>
            <person name="Yang R."/>
            <person name="Briner A.E."/>
            <person name="Felis G.E."/>
            <person name="de Vos W.M."/>
            <person name="Barrangou R."/>
            <person name="Klaenhammer T.R."/>
            <person name="Caufield P.W."/>
            <person name="Cui Y."/>
            <person name="Zhang H."/>
            <person name="O'Toole P.W."/>
        </authorList>
    </citation>
    <scope>NUCLEOTIDE SEQUENCE [LARGE SCALE GENOMIC DNA]</scope>
    <source>
        <strain evidence="7 8">DSM 23026</strain>
    </source>
</reference>
<evidence type="ECO:0000313" key="7">
    <source>
        <dbReference type="EMBL" id="KRO20881.1"/>
    </source>
</evidence>
<evidence type="ECO:0000313" key="8">
    <source>
        <dbReference type="Proteomes" id="UP000051249"/>
    </source>
</evidence>
<feature type="domain" description="NlpC/P60" evidence="6">
    <location>
        <begin position="139"/>
        <end position="256"/>
    </location>
</feature>
<dbReference type="Pfam" id="PF08460">
    <property type="entry name" value="SH3_5"/>
    <property type="match status" value="1"/>
</dbReference>
<keyword evidence="3" id="KW-0378">Hydrolase</keyword>
<evidence type="ECO:0000256" key="2">
    <source>
        <dbReference type="ARBA" id="ARBA00022670"/>
    </source>
</evidence>
<dbReference type="OrthoDB" id="1654978at2"/>
<keyword evidence="4" id="KW-0788">Thiol protease</keyword>
<keyword evidence="8" id="KW-1185">Reference proteome</keyword>
<evidence type="ECO:0000256" key="3">
    <source>
        <dbReference type="ARBA" id="ARBA00022801"/>
    </source>
</evidence>
<evidence type="ECO:0000256" key="5">
    <source>
        <dbReference type="SAM" id="MobiDB-lite"/>
    </source>
</evidence>
<accession>A0A0R2N595</accession>
<sequence>MKGKIIVSLLSSTLIIGLGAELNHENTSFLNPLCVSVKADTVSGTFTSSGTNKIYTSASTSGTSIGSYNSGQKVSYDSKIKSGKYLWISWMSYGGQRHYMIEENLNTGHMHGTDTNSSMTTNVKKTNTKHSTGKKKTTSSVGKKIISLARAEIGKPYKTGATGPNSFDCSGLTQFIYNKVGISIPRTSQQQSLVGKYVSLSNLVPGDLVFWGAPGTSGHVGIYTGNGKCLFAPQPGQTVKEQPMSYYSPQFGRHIF</sequence>
<dbReference type="AlphaFoldDB" id="A0A0R2N595"/>
<evidence type="ECO:0000259" key="6">
    <source>
        <dbReference type="PROSITE" id="PS51935"/>
    </source>
</evidence>
<protein>
    <recommendedName>
        <fullName evidence="6">NlpC/P60 domain-containing protein</fullName>
    </recommendedName>
</protein>
<keyword evidence="2" id="KW-0645">Protease</keyword>
<proteinExistence type="inferred from homology"/>
<dbReference type="PANTHER" id="PTHR47359">
    <property type="entry name" value="PEPTIDOGLYCAN DL-ENDOPEPTIDASE CWLO"/>
    <property type="match status" value="1"/>
</dbReference>
<dbReference type="PATRIC" id="fig|480391.4.peg.1507"/>
<feature type="region of interest" description="Disordered" evidence="5">
    <location>
        <begin position="112"/>
        <end position="136"/>
    </location>
</feature>
<dbReference type="SUPFAM" id="SSF54001">
    <property type="entry name" value="Cysteine proteinases"/>
    <property type="match status" value="1"/>
</dbReference>